<evidence type="ECO:0000259" key="5">
    <source>
        <dbReference type="PROSITE" id="PS50026"/>
    </source>
</evidence>
<keyword evidence="3" id="KW-0472">Membrane</keyword>
<dbReference type="AlphaFoldDB" id="A0A4U5LZK3"/>
<comment type="caution">
    <text evidence="6">The sequence shown here is derived from an EMBL/GenBank/DDBJ whole genome shotgun (WGS) entry which is preliminary data.</text>
</comment>
<keyword evidence="3" id="KW-1133">Transmembrane helix</keyword>
<dbReference type="EMBL" id="AZBU02000011">
    <property type="protein sequence ID" value="TKR61796.1"/>
    <property type="molecule type" value="Genomic_DNA"/>
</dbReference>
<feature type="disulfide bond" evidence="1">
    <location>
        <begin position="60"/>
        <end position="69"/>
    </location>
</feature>
<dbReference type="PROSITE" id="PS50026">
    <property type="entry name" value="EGF_3"/>
    <property type="match status" value="1"/>
</dbReference>
<dbReference type="Gene3D" id="2.10.25.10">
    <property type="entry name" value="Laminin"/>
    <property type="match status" value="1"/>
</dbReference>
<feature type="domain" description="EGF-like" evidence="5">
    <location>
        <begin position="28"/>
        <end position="70"/>
    </location>
</feature>
<keyword evidence="3" id="KW-0812">Transmembrane</keyword>
<feature type="region of interest" description="Disordered" evidence="2">
    <location>
        <begin position="211"/>
        <end position="260"/>
    </location>
</feature>
<gene>
    <name evidence="6" type="ORF">L596_028857</name>
</gene>
<keyword evidence="1" id="KW-1015">Disulfide bond</keyword>
<evidence type="ECO:0000256" key="2">
    <source>
        <dbReference type="SAM" id="MobiDB-lite"/>
    </source>
</evidence>
<dbReference type="InterPro" id="IPR000742">
    <property type="entry name" value="EGF"/>
</dbReference>
<evidence type="ECO:0000256" key="1">
    <source>
        <dbReference type="PROSITE-ProRule" id="PRU00076"/>
    </source>
</evidence>
<dbReference type="PROSITE" id="PS00022">
    <property type="entry name" value="EGF_1"/>
    <property type="match status" value="1"/>
</dbReference>
<protein>
    <recommendedName>
        <fullName evidence="5">EGF-like domain-containing protein</fullName>
    </recommendedName>
</protein>
<reference evidence="6 7" key="2">
    <citation type="journal article" date="2019" name="G3 (Bethesda)">
        <title>Hybrid Assembly of the Genome of the Entomopathogenic Nematode Steinernema carpocapsae Identifies the X-Chromosome.</title>
        <authorList>
            <person name="Serra L."/>
            <person name="Macchietto M."/>
            <person name="Macias-Munoz A."/>
            <person name="McGill C.J."/>
            <person name="Rodriguez I.M."/>
            <person name="Rodriguez B."/>
            <person name="Murad R."/>
            <person name="Mortazavi A."/>
        </authorList>
    </citation>
    <scope>NUCLEOTIDE SEQUENCE [LARGE SCALE GENOMIC DNA]</scope>
    <source>
        <strain evidence="6 7">ALL</strain>
    </source>
</reference>
<reference evidence="6 7" key="1">
    <citation type="journal article" date="2015" name="Genome Biol.">
        <title>Comparative genomics of Steinernema reveals deeply conserved gene regulatory networks.</title>
        <authorList>
            <person name="Dillman A.R."/>
            <person name="Macchietto M."/>
            <person name="Porter C.F."/>
            <person name="Rogers A."/>
            <person name="Williams B."/>
            <person name="Antoshechkin I."/>
            <person name="Lee M.M."/>
            <person name="Goodwin Z."/>
            <person name="Lu X."/>
            <person name="Lewis E.E."/>
            <person name="Goodrich-Blair H."/>
            <person name="Stock S.P."/>
            <person name="Adams B.J."/>
            <person name="Sternberg P.W."/>
            <person name="Mortazavi A."/>
        </authorList>
    </citation>
    <scope>NUCLEOTIDE SEQUENCE [LARGE SCALE GENOMIC DNA]</scope>
    <source>
        <strain evidence="6 7">ALL</strain>
    </source>
</reference>
<feature type="chain" id="PRO_5020919291" description="EGF-like domain-containing protein" evidence="4">
    <location>
        <begin position="20"/>
        <end position="260"/>
    </location>
</feature>
<evidence type="ECO:0000313" key="7">
    <source>
        <dbReference type="Proteomes" id="UP000298663"/>
    </source>
</evidence>
<proteinExistence type="predicted"/>
<dbReference type="Proteomes" id="UP000298663">
    <property type="component" value="Unassembled WGS sequence"/>
</dbReference>
<dbReference type="SUPFAM" id="SSF57196">
    <property type="entry name" value="EGF/Laminin"/>
    <property type="match status" value="1"/>
</dbReference>
<sequence length="260" mass="28115">MRSIHACFAVVLLAAAAFAKPPALLADQNDVCGGAKKDACRNGGHCVAAPFEAEKFVCLCKDCFGGPNCQVNICPNKKEVYRLGLAQQLARIFLVVVVAVLGLAALVSFFLEYARQKKETRKVRELLAADSSDISRMTTRYSTLGGLKTSYCDKIRTAVSAPKRRPKVKPPSLSSFSIVSMAPAAPPAGPSRRLAWDEVEMRRHGLVDRFCHRPDDAEPKSVDVSVYERPPLTASRGSTVAFDSQTTGGTKGGRYSSAEF</sequence>
<evidence type="ECO:0000256" key="4">
    <source>
        <dbReference type="SAM" id="SignalP"/>
    </source>
</evidence>
<organism evidence="6 7">
    <name type="scientific">Steinernema carpocapsae</name>
    <name type="common">Entomopathogenic nematode</name>
    <dbReference type="NCBI Taxonomy" id="34508"/>
    <lineage>
        <taxon>Eukaryota</taxon>
        <taxon>Metazoa</taxon>
        <taxon>Ecdysozoa</taxon>
        <taxon>Nematoda</taxon>
        <taxon>Chromadorea</taxon>
        <taxon>Rhabditida</taxon>
        <taxon>Tylenchina</taxon>
        <taxon>Panagrolaimomorpha</taxon>
        <taxon>Strongyloidoidea</taxon>
        <taxon>Steinernematidae</taxon>
        <taxon>Steinernema</taxon>
    </lineage>
</organism>
<name>A0A4U5LZK3_STECR</name>
<keyword evidence="1" id="KW-0245">EGF-like domain</keyword>
<comment type="caution">
    <text evidence="1">Lacks conserved residue(s) required for the propagation of feature annotation.</text>
</comment>
<feature type="compositionally biased region" description="Polar residues" evidence="2">
    <location>
        <begin position="235"/>
        <end position="248"/>
    </location>
</feature>
<keyword evidence="7" id="KW-1185">Reference proteome</keyword>
<accession>A0A4U5LZK3</accession>
<keyword evidence="4" id="KW-0732">Signal</keyword>
<feature type="transmembrane region" description="Helical" evidence="3">
    <location>
        <begin position="92"/>
        <end position="114"/>
    </location>
</feature>
<evidence type="ECO:0000256" key="3">
    <source>
        <dbReference type="SAM" id="Phobius"/>
    </source>
</evidence>
<evidence type="ECO:0000313" key="6">
    <source>
        <dbReference type="EMBL" id="TKR61796.1"/>
    </source>
</evidence>
<feature type="compositionally biased region" description="Basic and acidic residues" evidence="2">
    <location>
        <begin position="211"/>
        <end position="221"/>
    </location>
</feature>
<feature type="signal peptide" evidence="4">
    <location>
        <begin position="1"/>
        <end position="19"/>
    </location>
</feature>